<keyword evidence="2" id="KW-1185">Reference proteome</keyword>
<sequence length="168" mass="19030">MTSCGHIRMFRDISGISSMRRNNRGLVGDTNEPLVPCTCSQFHPIYVTNVLPGQLYQTPPLGSSPALTPVSNMSQTPMSITRLDIPGTRVEIMEYCAWQQKQVKREDQKEDYQKAEAMDLELIYQDQTVADDLRTKAGIKRGIAQRIVGDVAHWAKKYKQDKTLDRAE</sequence>
<evidence type="ECO:0000313" key="1">
    <source>
        <dbReference type="EMBL" id="KIN07039.1"/>
    </source>
</evidence>
<dbReference type="HOGENOM" id="CLU_1586976_0_0_1"/>
<organism evidence="1 2">
    <name type="scientific">Oidiodendron maius (strain Zn)</name>
    <dbReference type="NCBI Taxonomy" id="913774"/>
    <lineage>
        <taxon>Eukaryota</taxon>
        <taxon>Fungi</taxon>
        <taxon>Dikarya</taxon>
        <taxon>Ascomycota</taxon>
        <taxon>Pezizomycotina</taxon>
        <taxon>Leotiomycetes</taxon>
        <taxon>Leotiomycetes incertae sedis</taxon>
        <taxon>Myxotrichaceae</taxon>
        <taxon>Oidiodendron</taxon>
    </lineage>
</organism>
<evidence type="ECO:0000313" key="2">
    <source>
        <dbReference type="Proteomes" id="UP000054321"/>
    </source>
</evidence>
<proteinExistence type="predicted"/>
<dbReference type="InParanoid" id="A0A0C3D6S3"/>
<reference evidence="2" key="2">
    <citation type="submission" date="2015-01" db="EMBL/GenBank/DDBJ databases">
        <title>Evolutionary Origins and Diversification of the Mycorrhizal Mutualists.</title>
        <authorList>
            <consortium name="DOE Joint Genome Institute"/>
            <consortium name="Mycorrhizal Genomics Consortium"/>
            <person name="Kohler A."/>
            <person name="Kuo A."/>
            <person name="Nagy L.G."/>
            <person name="Floudas D."/>
            <person name="Copeland A."/>
            <person name="Barry K.W."/>
            <person name="Cichocki N."/>
            <person name="Veneault-Fourrey C."/>
            <person name="LaButti K."/>
            <person name="Lindquist E.A."/>
            <person name="Lipzen A."/>
            <person name="Lundell T."/>
            <person name="Morin E."/>
            <person name="Murat C."/>
            <person name="Riley R."/>
            <person name="Ohm R."/>
            <person name="Sun H."/>
            <person name="Tunlid A."/>
            <person name="Henrissat B."/>
            <person name="Grigoriev I.V."/>
            <person name="Hibbett D.S."/>
            <person name="Martin F."/>
        </authorList>
    </citation>
    <scope>NUCLEOTIDE SEQUENCE [LARGE SCALE GENOMIC DNA]</scope>
    <source>
        <strain evidence="2">Zn</strain>
    </source>
</reference>
<protein>
    <submittedName>
        <fullName evidence="1">Uncharacterized protein</fullName>
    </submittedName>
</protein>
<dbReference type="EMBL" id="KN832870">
    <property type="protein sequence ID" value="KIN07039.1"/>
    <property type="molecule type" value="Genomic_DNA"/>
</dbReference>
<dbReference type="STRING" id="913774.A0A0C3D6S3"/>
<accession>A0A0C3D6S3</accession>
<name>A0A0C3D6S3_OIDMZ</name>
<dbReference type="OrthoDB" id="4232626at2759"/>
<dbReference type="Proteomes" id="UP000054321">
    <property type="component" value="Unassembled WGS sequence"/>
</dbReference>
<gene>
    <name evidence="1" type="ORF">OIDMADRAFT_46946</name>
</gene>
<reference evidence="1 2" key="1">
    <citation type="submission" date="2014-04" db="EMBL/GenBank/DDBJ databases">
        <authorList>
            <consortium name="DOE Joint Genome Institute"/>
            <person name="Kuo A."/>
            <person name="Martino E."/>
            <person name="Perotto S."/>
            <person name="Kohler A."/>
            <person name="Nagy L.G."/>
            <person name="Floudas D."/>
            <person name="Copeland A."/>
            <person name="Barry K.W."/>
            <person name="Cichocki N."/>
            <person name="Veneault-Fourrey C."/>
            <person name="LaButti K."/>
            <person name="Lindquist E.A."/>
            <person name="Lipzen A."/>
            <person name="Lundell T."/>
            <person name="Morin E."/>
            <person name="Murat C."/>
            <person name="Sun H."/>
            <person name="Tunlid A."/>
            <person name="Henrissat B."/>
            <person name="Grigoriev I.V."/>
            <person name="Hibbett D.S."/>
            <person name="Martin F."/>
            <person name="Nordberg H.P."/>
            <person name="Cantor M.N."/>
            <person name="Hua S.X."/>
        </authorList>
    </citation>
    <scope>NUCLEOTIDE SEQUENCE [LARGE SCALE GENOMIC DNA]</scope>
    <source>
        <strain evidence="1 2">Zn</strain>
    </source>
</reference>
<dbReference type="AlphaFoldDB" id="A0A0C3D6S3"/>